<dbReference type="Gene3D" id="3.40.50.150">
    <property type="entry name" value="Vaccinia Virus protein VP39"/>
    <property type="match status" value="1"/>
</dbReference>
<name>S0EU13_CHTCT</name>
<dbReference type="Gene3D" id="1.10.8.900">
    <property type="match status" value="1"/>
</dbReference>
<dbReference type="PATRIC" id="fig|1303518.3.peg.937"/>
<feature type="domain" description="Methyltransferase type 11" evidence="1">
    <location>
        <begin position="43"/>
        <end position="137"/>
    </location>
</feature>
<evidence type="ECO:0000313" key="3">
    <source>
        <dbReference type="Proteomes" id="UP000014227"/>
    </source>
</evidence>
<keyword evidence="2" id="KW-0808">Transferase</keyword>
<proteinExistence type="predicted"/>
<dbReference type="InParanoid" id="S0EU13"/>
<dbReference type="KEGG" id="ccz:CCALI_00924"/>
<protein>
    <submittedName>
        <fullName evidence="2">Methylase involved in ubiquinone/menaquinone biosynthesis</fullName>
    </submittedName>
</protein>
<evidence type="ECO:0000259" key="1">
    <source>
        <dbReference type="Pfam" id="PF08241"/>
    </source>
</evidence>
<dbReference type="PANTHER" id="PTHR42912">
    <property type="entry name" value="METHYLTRANSFERASE"/>
    <property type="match status" value="1"/>
</dbReference>
<dbReference type="Proteomes" id="UP000014227">
    <property type="component" value="Chromosome I"/>
</dbReference>
<dbReference type="eggNOG" id="COG2226">
    <property type="taxonomic scope" value="Bacteria"/>
</dbReference>
<dbReference type="RefSeq" id="WP_016482301.1">
    <property type="nucleotide sequence ID" value="NC_021487.1"/>
</dbReference>
<keyword evidence="2" id="KW-0489">Methyltransferase</keyword>
<reference evidence="3" key="1">
    <citation type="submission" date="2013-03" db="EMBL/GenBank/DDBJ databases">
        <title>Genome sequence of Chthonomonas calidirosea, the first sequenced genome from the Armatimonadetes phylum (formally candidate division OP10).</title>
        <authorList>
            <person name="Lee K.C.Y."/>
            <person name="Morgan X.C."/>
            <person name="Dunfield P.F."/>
            <person name="Tamas I."/>
            <person name="Houghton K.M."/>
            <person name="Vyssotski M."/>
            <person name="Ryan J.L.J."/>
            <person name="Lagutin K."/>
            <person name="McDonald I.R."/>
            <person name="Stott M.B."/>
        </authorList>
    </citation>
    <scope>NUCLEOTIDE SEQUENCE [LARGE SCALE GENOMIC DNA]</scope>
    <source>
        <strain evidence="3">DSM 23976 / ICMP 18418 / T49</strain>
    </source>
</reference>
<keyword evidence="2" id="KW-0830">Ubiquinone</keyword>
<dbReference type="InterPro" id="IPR013216">
    <property type="entry name" value="Methyltransf_11"/>
</dbReference>
<dbReference type="Pfam" id="PF08241">
    <property type="entry name" value="Methyltransf_11"/>
    <property type="match status" value="1"/>
</dbReference>
<organism evidence="2 3">
    <name type="scientific">Chthonomonas calidirosea (strain DSM 23976 / ICMP 18418 / T49)</name>
    <dbReference type="NCBI Taxonomy" id="1303518"/>
    <lineage>
        <taxon>Bacteria</taxon>
        <taxon>Bacillati</taxon>
        <taxon>Armatimonadota</taxon>
        <taxon>Chthonomonadia</taxon>
        <taxon>Chthonomonadales</taxon>
        <taxon>Chthonomonadaceae</taxon>
        <taxon>Chthonomonas</taxon>
    </lineage>
</organism>
<dbReference type="InterPro" id="IPR029063">
    <property type="entry name" value="SAM-dependent_MTases_sf"/>
</dbReference>
<keyword evidence="3" id="KW-1185">Reference proteome</keyword>
<evidence type="ECO:0000313" key="2">
    <source>
        <dbReference type="EMBL" id="CCW34747.1"/>
    </source>
</evidence>
<dbReference type="SUPFAM" id="SSF53335">
    <property type="entry name" value="S-adenosyl-L-methionine-dependent methyltransferases"/>
    <property type="match status" value="1"/>
</dbReference>
<dbReference type="STRING" id="454171.CP488_00231"/>
<accession>S0EU13</accession>
<dbReference type="OrthoDB" id="9808140at2"/>
<dbReference type="EMBL" id="HF951689">
    <property type="protein sequence ID" value="CCW34747.1"/>
    <property type="molecule type" value="Genomic_DNA"/>
</dbReference>
<gene>
    <name evidence="2" type="ORF">CCALI_00924</name>
</gene>
<dbReference type="InterPro" id="IPR050508">
    <property type="entry name" value="Methyltransf_Superfamily"/>
</dbReference>
<dbReference type="AlphaFoldDB" id="S0EU13"/>
<dbReference type="CDD" id="cd02440">
    <property type="entry name" value="AdoMet_MTases"/>
    <property type="match status" value="1"/>
</dbReference>
<dbReference type="GO" id="GO:0032259">
    <property type="term" value="P:methylation"/>
    <property type="evidence" value="ECO:0007669"/>
    <property type="project" value="UniProtKB-KW"/>
</dbReference>
<sequence>MPINFDRVADDYDASRYLPEDAAQRIAAFLCQAASLDMHSLVLDAASGTGHFALPLALHGVQVVGVDISERMLAKLRSKMASTSLPIRLLRSDLTSLGLVHQAFDVVLMAHILHLIPNWQQALREAFRVLKPNGVLLLVWRQGGRSPIHHHYHELLRGRFEIPKHQGAHSSEVAQWLQKQGRTVEILDTQHLHWQWQAPIAQTVDFLQKRVWSRLWRVPDEVHDSVMKELRAWVLANYGSLDGFEVLEGSIMVQKVS</sequence>
<dbReference type="GO" id="GO:0008757">
    <property type="term" value="F:S-adenosylmethionine-dependent methyltransferase activity"/>
    <property type="evidence" value="ECO:0007669"/>
    <property type="project" value="InterPro"/>
</dbReference>
<dbReference type="HOGENOM" id="CLU_089571_0_0_0"/>